<gene>
    <name evidence="7" type="ORF">DWY25_09990</name>
</gene>
<keyword evidence="1" id="KW-0678">Repressor</keyword>
<dbReference type="SMART" id="SM00422">
    <property type="entry name" value="HTH_MERR"/>
    <property type="match status" value="1"/>
</dbReference>
<dbReference type="RefSeq" id="WP_117895113.1">
    <property type="nucleotide sequence ID" value="NZ_CABJCV010000011.1"/>
</dbReference>
<dbReference type="SUPFAM" id="SSF46955">
    <property type="entry name" value="Putative DNA-binding domain"/>
    <property type="match status" value="1"/>
</dbReference>
<feature type="domain" description="HTH merR-type" evidence="6">
    <location>
        <begin position="5"/>
        <end position="48"/>
    </location>
</feature>
<dbReference type="InterPro" id="IPR047057">
    <property type="entry name" value="MerR_fam"/>
</dbReference>
<dbReference type="Proteomes" id="UP000284178">
    <property type="component" value="Unassembled WGS sequence"/>
</dbReference>
<dbReference type="Pfam" id="PF00376">
    <property type="entry name" value="MerR"/>
    <property type="match status" value="1"/>
</dbReference>
<dbReference type="GO" id="GO:0003700">
    <property type="term" value="F:DNA-binding transcription factor activity"/>
    <property type="evidence" value="ECO:0007669"/>
    <property type="project" value="InterPro"/>
</dbReference>
<feature type="coiled-coil region" evidence="5">
    <location>
        <begin position="72"/>
        <end position="110"/>
    </location>
</feature>
<dbReference type="PROSITE" id="PS50937">
    <property type="entry name" value="HTH_MERR_2"/>
    <property type="match status" value="1"/>
</dbReference>
<dbReference type="EMBL" id="QRUP01000011">
    <property type="protein sequence ID" value="RGR73548.1"/>
    <property type="molecule type" value="Genomic_DNA"/>
</dbReference>
<evidence type="ECO:0000256" key="1">
    <source>
        <dbReference type="ARBA" id="ARBA00022491"/>
    </source>
</evidence>
<keyword evidence="8" id="KW-1185">Reference proteome</keyword>
<comment type="caution">
    <text evidence="7">The sequence shown here is derived from an EMBL/GenBank/DDBJ whole genome shotgun (WGS) entry which is preliminary data.</text>
</comment>
<protein>
    <submittedName>
        <fullName evidence="7">MerR family transcriptional regulator</fullName>
    </submittedName>
</protein>
<dbReference type="CDD" id="cd00592">
    <property type="entry name" value="HTH_MerR-like"/>
    <property type="match status" value="1"/>
</dbReference>
<evidence type="ECO:0000256" key="4">
    <source>
        <dbReference type="ARBA" id="ARBA00023163"/>
    </source>
</evidence>
<dbReference type="GO" id="GO:0003677">
    <property type="term" value="F:DNA binding"/>
    <property type="evidence" value="ECO:0007669"/>
    <property type="project" value="UniProtKB-KW"/>
</dbReference>
<keyword evidence="2" id="KW-0805">Transcription regulation</keyword>
<sequence length="269" mass="31041">MKNGWFTIKEVSDLFDNTRGAIRFYEEKGLIHPRRDEHDFRWYSIDDIFQLFYLKRYASMSFSLDETLTTFVKEAELTLPEIQTRINKREQELNAQIERLMQRREELRKYRRVLQECEWPCTRIEVCPDYYVLTADAFADMTAADLPALKALIAAMPLTSVHADLIEGPSGWRSVTSLGIIEANARAAGIPLHPKMRKLPGSLAAVRCVRCEWDAMPGQLIEKALAFRDEMIASGKTVHSFVSTSLILVHTQEGKTIEYHKCYVPFRDC</sequence>
<reference evidence="7 8" key="1">
    <citation type="submission" date="2018-08" db="EMBL/GenBank/DDBJ databases">
        <title>A genome reference for cultivated species of the human gut microbiota.</title>
        <authorList>
            <person name="Zou Y."/>
            <person name="Xue W."/>
            <person name="Luo G."/>
        </authorList>
    </citation>
    <scope>NUCLEOTIDE SEQUENCE [LARGE SCALE GENOMIC DNA]</scope>
    <source>
        <strain evidence="7 8">AF24-29</strain>
    </source>
</reference>
<evidence type="ECO:0000259" key="6">
    <source>
        <dbReference type="PROSITE" id="PS50937"/>
    </source>
</evidence>
<organism evidence="7 8">
    <name type="scientific">Holdemania filiformis</name>
    <dbReference type="NCBI Taxonomy" id="61171"/>
    <lineage>
        <taxon>Bacteria</taxon>
        <taxon>Bacillati</taxon>
        <taxon>Bacillota</taxon>
        <taxon>Erysipelotrichia</taxon>
        <taxon>Erysipelotrichales</taxon>
        <taxon>Erysipelotrichaceae</taxon>
        <taxon>Holdemania</taxon>
    </lineage>
</organism>
<evidence type="ECO:0000313" key="8">
    <source>
        <dbReference type="Proteomes" id="UP000284178"/>
    </source>
</evidence>
<evidence type="ECO:0000256" key="3">
    <source>
        <dbReference type="ARBA" id="ARBA00023125"/>
    </source>
</evidence>
<proteinExistence type="predicted"/>
<evidence type="ECO:0000256" key="2">
    <source>
        <dbReference type="ARBA" id="ARBA00023015"/>
    </source>
</evidence>
<dbReference type="InterPro" id="IPR009061">
    <property type="entry name" value="DNA-bd_dom_put_sf"/>
</dbReference>
<dbReference type="PANTHER" id="PTHR30204">
    <property type="entry name" value="REDOX-CYCLING DRUG-SENSING TRANSCRIPTIONAL ACTIVATOR SOXR"/>
    <property type="match status" value="1"/>
</dbReference>
<keyword evidence="5" id="KW-0175">Coiled coil</keyword>
<evidence type="ECO:0000313" key="7">
    <source>
        <dbReference type="EMBL" id="RGR73548.1"/>
    </source>
</evidence>
<dbReference type="PANTHER" id="PTHR30204:SF69">
    <property type="entry name" value="MERR-FAMILY TRANSCRIPTIONAL REGULATOR"/>
    <property type="match status" value="1"/>
</dbReference>
<evidence type="ECO:0000256" key="5">
    <source>
        <dbReference type="SAM" id="Coils"/>
    </source>
</evidence>
<dbReference type="GeneID" id="83015731"/>
<dbReference type="Gene3D" id="1.10.1660.10">
    <property type="match status" value="1"/>
</dbReference>
<dbReference type="InterPro" id="IPR000551">
    <property type="entry name" value="MerR-type_HTH_dom"/>
</dbReference>
<keyword evidence="4" id="KW-0804">Transcription</keyword>
<keyword evidence="3" id="KW-0238">DNA-binding</keyword>
<accession>A0A412FZG3</accession>
<name>A0A412FZG3_9FIRM</name>
<dbReference type="AlphaFoldDB" id="A0A412FZG3"/>